<comment type="caution">
    <text evidence="1">The sequence shown here is derived from an EMBL/GenBank/DDBJ whole genome shotgun (WGS) entry which is preliminary data.</text>
</comment>
<name>A0ACC0S9E9_POPTR</name>
<keyword evidence="2" id="KW-1185">Reference proteome</keyword>
<reference evidence="1 2" key="1">
    <citation type="journal article" date="2006" name="Science">
        <title>The genome of black cottonwood, Populus trichocarpa (Torr. &amp; Gray).</title>
        <authorList>
            <person name="Tuskan G.A."/>
            <person name="Difazio S."/>
            <person name="Jansson S."/>
            <person name="Bohlmann J."/>
            <person name="Grigoriev I."/>
            <person name="Hellsten U."/>
            <person name="Putnam N."/>
            <person name="Ralph S."/>
            <person name="Rombauts S."/>
            <person name="Salamov A."/>
            <person name="Schein J."/>
            <person name="Sterck L."/>
            <person name="Aerts A."/>
            <person name="Bhalerao R.R."/>
            <person name="Bhalerao R.P."/>
            <person name="Blaudez D."/>
            <person name="Boerjan W."/>
            <person name="Brun A."/>
            <person name="Brunner A."/>
            <person name="Busov V."/>
            <person name="Campbell M."/>
            <person name="Carlson J."/>
            <person name="Chalot M."/>
            <person name="Chapman J."/>
            <person name="Chen G.L."/>
            <person name="Cooper D."/>
            <person name="Coutinho P.M."/>
            <person name="Couturier J."/>
            <person name="Covert S."/>
            <person name="Cronk Q."/>
            <person name="Cunningham R."/>
            <person name="Davis J."/>
            <person name="Degroeve S."/>
            <person name="Dejardin A."/>
            <person name="Depamphilis C."/>
            <person name="Detter J."/>
            <person name="Dirks B."/>
            <person name="Dubchak I."/>
            <person name="Duplessis S."/>
            <person name="Ehlting J."/>
            <person name="Ellis B."/>
            <person name="Gendler K."/>
            <person name="Goodstein D."/>
            <person name="Gribskov M."/>
            <person name="Grimwood J."/>
            <person name="Groover A."/>
            <person name="Gunter L."/>
            <person name="Hamberger B."/>
            <person name="Heinze B."/>
            <person name="Helariutta Y."/>
            <person name="Henrissat B."/>
            <person name="Holligan D."/>
            <person name="Holt R."/>
            <person name="Huang W."/>
            <person name="Islam-Faridi N."/>
            <person name="Jones S."/>
            <person name="Jones-Rhoades M."/>
            <person name="Jorgensen R."/>
            <person name="Joshi C."/>
            <person name="Kangasjarvi J."/>
            <person name="Karlsson J."/>
            <person name="Kelleher C."/>
            <person name="Kirkpatrick R."/>
            <person name="Kirst M."/>
            <person name="Kohler A."/>
            <person name="Kalluri U."/>
            <person name="Larimer F."/>
            <person name="Leebens-Mack J."/>
            <person name="Leple J.C."/>
            <person name="Locascio P."/>
            <person name="Lou Y."/>
            <person name="Lucas S."/>
            <person name="Martin F."/>
            <person name="Montanini B."/>
            <person name="Napoli C."/>
            <person name="Nelson D.R."/>
            <person name="Nelson C."/>
            <person name="Nieminen K."/>
            <person name="Nilsson O."/>
            <person name="Pereda V."/>
            <person name="Peter G."/>
            <person name="Philippe R."/>
            <person name="Pilate G."/>
            <person name="Poliakov A."/>
            <person name="Razumovskaya J."/>
            <person name="Richardson P."/>
            <person name="Rinaldi C."/>
            <person name="Ritland K."/>
            <person name="Rouze P."/>
            <person name="Ryaboy D."/>
            <person name="Schmutz J."/>
            <person name="Schrader J."/>
            <person name="Segerman B."/>
            <person name="Shin H."/>
            <person name="Siddiqui A."/>
            <person name="Sterky F."/>
            <person name="Terry A."/>
            <person name="Tsai C.J."/>
            <person name="Uberbacher E."/>
            <person name="Unneberg P."/>
            <person name="Vahala J."/>
            <person name="Wall K."/>
            <person name="Wessler S."/>
            <person name="Yang G."/>
            <person name="Yin T."/>
            <person name="Douglas C."/>
            <person name="Marra M."/>
            <person name="Sandberg G."/>
            <person name="Van de Peer Y."/>
            <person name="Rokhsar D."/>
        </authorList>
    </citation>
    <scope>NUCLEOTIDE SEQUENCE [LARGE SCALE GENOMIC DNA]</scope>
    <source>
        <strain evidence="2">cv. Nisqually</strain>
    </source>
</reference>
<protein>
    <submittedName>
        <fullName evidence="1">Uncharacterized protein</fullName>
    </submittedName>
</protein>
<accession>A0ACC0S9E9</accession>
<sequence length="307" mass="33871">MLANSSGHPACHCEERSALLQFKESFILSRSASKFPFAYPKVESSKLDGNGSDCCLWDGVECDEDTGHVIELDSTLVVSMVPLTPTGLWLLNLSNNIFSGFIPSSIGNLAKLEALDLSQNKLSGNIPKQLVQLTFLQFFNASHNHLTGPIPRGNQFNTFQKDSFDGNSGLSGEPLSNKCGSLKALPAPAPATGDELLGLDWKFVLIGYGSGFVIGAAIGHFVTKRKHDWLETFRIQRESHNKFNGPDFSNLYIFLTATTTFFSHFLPAKHKHRQTKTKTPQLWSGCGGFLLFKEKKGRNPLKIKLHN</sequence>
<dbReference type="Proteomes" id="UP000006729">
    <property type="component" value="Chromosome 11"/>
</dbReference>
<organism evidence="1 2">
    <name type="scientific">Populus trichocarpa</name>
    <name type="common">Western balsam poplar</name>
    <name type="synonym">Populus balsamifera subsp. trichocarpa</name>
    <dbReference type="NCBI Taxonomy" id="3694"/>
    <lineage>
        <taxon>Eukaryota</taxon>
        <taxon>Viridiplantae</taxon>
        <taxon>Streptophyta</taxon>
        <taxon>Embryophyta</taxon>
        <taxon>Tracheophyta</taxon>
        <taxon>Spermatophyta</taxon>
        <taxon>Magnoliopsida</taxon>
        <taxon>eudicotyledons</taxon>
        <taxon>Gunneridae</taxon>
        <taxon>Pentapetalae</taxon>
        <taxon>rosids</taxon>
        <taxon>fabids</taxon>
        <taxon>Malpighiales</taxon>
        <taxon>Salicaceae</taxon>
        <taxon>Saliceae</taxon>
        <taxon>Populus</taxon>
    </lineage>
</organism>
<evidence type="ECO:0000313" key="1">
    <source>
        <dbReference type="EMBL" id="KAI9386165.1"/>
    </source>
</evidence>
<evidence type="ECO:0000313" key="2">
    <source>
        <dbReference type="Proteomes" id="UP000006729"/>
    </source>
</evidence>
<proteinExistence type="predicted"/>
<gene>
    <name evidence="1" type="ORF">POPTR_011G162101v4</name>
</gene>
<dbReference type="EMBL" id="CM009300">
    <property type="protein sequence ID" value="KAI9386165.1"/>
    <property type="molecule type" value="Genomic_DNA"/>
</dbReference>